<feature type="coiled-coil region" evidence="12">
    <location>
        <begin position="287"/>
        <end position="314"/>
    </location>
</feature>
<accession>A0A553PDZ3</accession>
<feature type="coiled-coil region" evidence="12">
    <location>
        <begin position="798"/>
        <end position="867"/>
    </location>
</feature>
<dbReference type="STRING" id="6832.A0A553PDZ3"/>
<evidence type="ECO:0000313" key="16">
    <source>
        <dbReference type="Proteomes" id="UP000318571"/>
    </source>
</evidence>
<evidence type="ECO:0000256" key="12">
    <source>
        <dbReference type="SAM" id="Coils"/>
    </source>
</evidence>
<feature type="compositionally biased region" description="Basic residues" evidence="13">
    <location>
        <begin position="1"/>
        <end position="11"/>
    </location>
</feature>
<feature type="coiled-coil region" evidence="12">
    <location>
        <begin position="455"/>
        <end position="532"/>
    </location>
</feature>
<dbReference type="InterPro" id="IPR027417">
    <property type="entry name" value="P-loop_NTPase"/>
</dbReference>
<protein>
    <recommendedName>
        <fullName evidence="11">Structural maintenance of chromosomes protein</fullName>
    </recommendedName>
</protein>
<dbReference type="OrthoDB" id="5575062at2759"/>
<keyword evidence="5" id="KW-0498">Mitosis</keyword>
<feature type="region of interest" description="Disordered" evidence="13">
    <location>
        <begin position="1313"/>
        <end position="1341"/>
    </location>
</feature>
<dbReference type="InterPro" id="IPR003395">
    <property type="entry name" value="RecF/RecN/SMC_N"/>
</dbReference>
<feature type="domain" description="SMC hinge" evidence="14">
    <location>
        <begin position="633"/>
        <end position="750"/>
    </location>
</feature>
<dbReference type="OMA" id="CPALDNM"/>
<dbReference type="Gene3D" id="1.20.1060.20">
    <property type="match status" value="1"/>
</dbReference>
<feature type="coiled-coil region" evidence="12">
    <location>
        <begin position="892"/>
        <end position="1042"/>
    </location>
</feature>
<dbReference type="GO" id="GO:0016887">
    <property type="term" value="F:ATP hydrolysis activity"/>
    <property type="evidence" value="ECO:0007669"/>
    <property type="project" value="InterPro"/>
</dbReference>
<evidence type="ECO:0000256" key="7">
    <source>
        <dbReference type="ARBA" id="ARBA00023054"/>
    </source>
</evidence>
<evidence type="ECO:0000256" key="13">
    <source>
        <dbReference type="SAM" id="MobiDB-lite"/>
    </source>
</evidence>
<dbReference type="GO" id="GO:0005524">
    <property type="term" value="F:ATP binding"/>
    <property type="evidence" value="ECO:0007669"/>
    <property type="project" value="UniProtKB-KW"/>
</dbReference>
<dbReference type="InterPro" id="IPR036277">
    <property type="entry name" value="SMC_hinge_sf"/>
</dbReference>
<dbReference type="GO" id="GO:0000796">
    <property type="term" value="C:condensin complex"/>
    <property type="evidence" value="ECO:0007669"/>
    <property type="project" value="TreeGrafter"/>
</dbReference>
<name>A0A553PDZ3_TIGCA</name>
<evidence type="ECO:0000256" key="1">
    <source>
        <dbReference type="ARBA" id="ARBA00004123"/>
    </source>
</evidence>
<dbReference type="SUPFAM" id="SSF75553">
    <property type="entry name" value="Smc hinge domain"/>
    <property type="match status" value="1"/>
</dbReference>
<dbReference type="PIRSF" id="PIRSF005719">
    <property type="entry name" value="SMC"/>
    <property type="match status" value="1"/>
</dbReference>
<evidence type="ECO:0000256" key="5">
    <source>
        <dbReference type="ARBA" id="ARBA00022776"/>
    </source>
</evidence>
<dbReference type="InterPro" id="IPR024704">
    <property type="entry name" value="SMC"/>
</dbReference>
<feature type="compositionally biased region" description="Low complexity" evidence="13">
    <location>
        <begin position="26"/>
        <end position="37"/>
    </location>
</feature>
<keyword evidence="16" id="KW-1185">Reference proteome</keyword>
<keyword evidence="9 11" id="KW-0539">Nucleus</keyword>
<dbReference type="Pfam" id="PF02463">
    <property type="entry name" value="SMC_N"/>
    <property type="match status" value="1"/>
</dbReference>
<evidence type="ECO:0000256" key="6">
    <source>
        <dbReference type="ARBA" id="ARBA00022840"/>
    </source>
</evidence>
<evidence type="ECO:0000256" key="2">
    <source>
        <dbReference type="ARBA" id="ARBA00006005"/>
    </source>
</evidence>
<evidence type="ECO:0000256" key="10">
    <source>
        <dbReference type="ARBA" id="ARBA00023306"/>
    </source>
</evidence>
<evidence type="ECO:0000256" key="8">
    <source>
        <dbReference type="ARBA" id="ARBA00023067"/>
    </source>
</evidence>
<feature type="region of interest" description="Disordered" evidence="13">
    <location>
        <begin position="1"/>
        <end position="44"/>
    </location>
</feature>
<dbReference type="SUPFAM" id="SSF52540">
    <property type="entry name" value="P-loop containing nucleoside triphosphate hydrolases"/>
    <property type="match status" value="1"/>
</dbReference>
<evidence type="ECO:0000256" key="4">
    <source>
        <dbReference type="ARBA" id="ARBA00022741"/>
    </source>
</evidence>
<evidence type="ECO:0000313" key="15">
    <source>
        <dbReference type="EMBL" id="TRY75903.1"/>
    </source>
</evidence>
<proteinExistence type="inferred from homology"/>
<dbReference type="Pfam" id="PF06470">
    <property type="entry name" value="SMC_hinge"/>
    <property type="match status" value="1"/>
</dbReference>
<dbReference type="Gene3D" id="3.40.50.300">
    <property type="entry name" value="P-loop containing nucleotide triphosphate hydrolases"/>
    <property type="match status" value="2"/>
</dbReference>
<dbReference type="EMBL" id="VCGU01000005">
    <property type="protein sequence ID" value="TRY75903.1"/>
    <property type="molecule type" value="Genomic_DNA"/>
</dbReference>
<feature type="compositionally biased region" description="Pro residues" evidence="13">
    <location>
        <begin position="13"/>
        <end position="22"/>
    </location>
</feature>
<keyword evidence="10" id="KW-0131">Cell cycle</keyword>
<dbReference type="InterPro" id="IPR010935">
    <property type="entry name" value="SMC_hinge"/>
</dbReference>
<comment type="caution">
    <text evidence="15">The sequence shown here is derived from an EMBL/GenBank/DDBJ whole genome shotgun (WGS) entry which is preliminary data.</text>
</comment>
<keyword evidence="6" id="KW-0067">ATP-binding</keyword>
<evidence type="ECO:0000256" key="11">
    <source>
        <dbReference type="PIRNR" id="PIRNR005719"/>
    </source>
</evidence>
<evidence type="ECO:0000259" key="14">
    <source>
        <dbReference type="SMART" id="SM00968"/>
    </source>
</evidence>
<feature type="coiled-coil region" evidence="12">
    <location>
        <begin position="561"/>
        <end position="588"/>
    </location>
</feature>
<evidence type="ECO:0000256" key="9">
    <source>
        <dbReference type="ARBA" id="ARBA00023242"/>
    </source>
</evidence>
<dbReference type="Proteomes" id="UP000318571">
    <property type="component" value="Chromosome 2"/>
</dbReference>
<organism evidence="15 16">
    <name type="scientific">Tigriopus californicus</name>
    <name type="common">Marine copepod</name>
    <dbReference type="NCBI Taxonomy" id="6832"/>
    <lineage>
        <taxon>Eukaryota</taxon>
        <taxon>Metazoa</taxon>
        <taxon>Ecdysozoa</taxon>
        <taxon>Arthropoda</taxon>
        <taxon>Crustacea</taxon>
        <taxon>Multicrustacea</taxon>
        <taxon>Hexanauplia</taxon>
        <taxon>Copepoda</taxon>
        <taxon>Harpacticoida</taxon>
        <taxon>Harpacticidae</taxon>
        <taxon>Tigriopus</taxon>
    </lineage>
</organism>
<dbReference type="SMART" id="SM00968">
    <property type="entry name" value="SMC_hinge"/>
    <property type="match status" value="1"/>
</dbReference>
<comment type="similarity">
    <text evidence="2">Belongs to the SMC family. SMC4 subfamily.</text>
</comment>
<feature type="coiled-coil region" evidence="12">
    <location>
        <begin position="354"/>
        <end position="416"/>
    </location>
</feature>
<dbReference type="GO" id="GO:0005634">
    <property type="term" value="C:nucleus"/>
    <property type="evidence" value="ECO:0007669"/>
    <property type="project" value="UniProtKB-SubCell"/>
</dbReference>
<dbReference type="FunFam" id="3.40.50.300:FF:000481">
    <property type="entry name" value="Structural maintenance of chromosomes 4"/>
    <property type="match status" value="1"/>
</dbReference>
<keyword evidence="4" id="KW-0547">Nucleotide-binding</keyword>
<gene>
    <name evidence="15" type="ORF">TCAL_00674</name>
</gene>
<keyword evidence="3" id="KW-0132">Cell division</keyword>
<dbReference type="GO" id="GO:0051301">
    <property type="term" value="P:cell division"/>
    <property type="evidence" value="ECO:0007669"/>
    <property type="project" value="UniProtKB-KW"/>
</dbReference>
<dbReference type="Gene3D" id="3.30.70.1620">
    <property type="match status" value="1"/>
</dbReference>
<dbReference type="FunFam" id="3.40.50.300:FF:000585">
    <property type="entry name" value="Structural maintenance of chromosomes 4"/>
    <property type="match status" value="1"/>
</dbReference>
<comment type="subcellular location">
    <subcellularLocation>
        <location evidence="1 11">Nucleus</location>
    </subcellularLocation>
</comment>
<dbReference type="GO" id="GO:0007076">
    <property type="term" value="P:mitotic chromosome condensation"/>
    <property type="evidence" value="ECO:0007669"/>
    <property type="project" value="TreeGrafter"/>
</dbReference>
<keyword evidence="8" id="KW-0226">DNA condensation</keyword>
<dbReference type="PANTHER" id="PTHR18937:SF172">
    <property type="entry name" value="STRUCTURAL MAINTENANCE OF CHROMOSOMES PROTEIN"/>
    <property type="match status" value="1"/>
</dbReference>
<evidence type="ECO:0000256" key="3">
    <source>
        <dbReference type="ARBA" id="ARBA00022618"/>
    </source>
</evidence>
<dbReference type="Gene3D" id="1.10.287.1490">
    <property type="match status" value="1"/>
</dbReference>
<dbReference type="PANTHER" id="PTHR18937">
    <property type="entry name" value="STRUCTURAL MAINTENANCE OF CHROMOSOMES SMC FAMILY MEMBER"/>
    <property type="match status" value="1"/>
</dbReference>
<sequence length="1341" mass="153102">MVANQKGKRVKGQPPPPPPPRSPTADDSGSGLLSSSSPVEEIAMDVDQVVPPPDWELHRDEDGGLHLGTDVYIPPPPPPALTFEADRPRLVITHIENENFKSYAGLQSLGPFHKSFTSIVGPNGSGKSNVIDSMLFVFGYRAQKIRSKKISVLIHESEKHPNVNSCTVRVFFKEIQDVDPENAAERDENDVQGGARTIPESQFSVARTAFKDNTSFYEINGKRVQFKEVAALLRAKGVDLDHNRFLILQGEVEQIALMKPKGQTEHDTGMLEFLEDIIGSSRFQKPIEMLKNAVAQLDEMRAEKLNRVKLVEKEKDELEGPKNQALEYLRMENELVEKRNLGFQQYVHTGEIKLAETEEAQAEYEESAKEVLSKVDKIASERNDKEKEQTQALKELDHDQKKLEDIRDKFKAHELEDAKIREEMKTLNVKRKKLVHLSKTEKEKYEKLKTVPETNVEKIEECNALKEKLMTQTEEEQAKYDQAVTTLNAETQVFQEEKEKHETQLIELRKDLNDKDSNLRLIQNELAILNSKEEKEKSKLDQFTISLDQTQHKLKTSTERHVEVSQKIPALEKEYNATERELEKIRGTQNETINNVRRLQSMFEEKRANQQAHRSRGKVHDALMQQKQCGQIPGIFGRLGDLGAIDKRFDVAISTATGNSLDNILVDNVNTAKKCIEYLRNNNIGRANFLALDKTVRWENALKTEFRSPENVPRLIDLVKPREARFQTAFYQYLRDTLVADSMEQAQRIAFGAKRHRVVTLGGEVIETSGAMSGGGREVMKGKMGSQNVAPESDGPDLKTLEVDLRKAESEQQEFIQNKSDQEDRMTVLKRELKALNNESHKLKLEIKSLTEKERSLTHQIAQQEKILADIKPDEAKLAELTEKEAQLQSLYDASHEKVKDVEVNVQKLNRKIKEIAGGKLKAITKKLDETRAQLDKVKSEITRLEVGIKSSERDLKKCKDRFDGYDVEVTESEDRLRAMKSQREELEQTGQAVIKEMTGLNEEVDQKRTAVEEQAAVIEELKKAENKYKSQQIEINQFREKFRDEIKGHTRHVAHWRREIKKLKLREIPGENLGQLEVYETEELEALDMKKWNLECQELEEKLSTQKANFAIIEEYRRKEATYLERVGELDDITRKRDKQRKCHEDLRKMRLNEFMEGFSIITAKLKQMYQMITLGGDAELELVDSLDPFTEGIVFSVRPPKKSWKNISNLSGGEKTLSSLALVFALHYYKPTPLYVMDEIDAALDFKNVSIVANYIRDRTKNAQFIIISLRSNMFELADRLVGIYKTYNCTKSVTINPGLIVGQSATPSSATTLADDTTAKVQDTQPSAIAPSKELTSP</sequence>
<keyword evidence="7 12" id="KW-0175">Coiled coil</keyword>
<reference evidence="15 16" key="1">
    <citation type="journal article" date="2018" name="Nat. Ecol. Evol.">
        <title>Genomic signatures of mitonuclear coevolution across populations of Tigriopus californicus.</title>
        <authorList>
            <person name="Barreto F.S."/>
            <person name="Watson E.T."/>
            <person name="Lima T.G."/>
            <person name="Willett C.S."/>
            <person name="Edmands S."/>
            <person name="Li W."/>
            <person name="Burton R.S."/>
        </authorList>
    </citation>
    <scope>NUCLEOTIDE SEQUENCE [LARGE SCALE GENOMIC DNA]</scope>
    <source>
        <strain evidence="15 16">San Diego</strain>
    </source>
</reference>